<dbReference type="SUPFAM" id="SSF52317">
    <property type="entry name" value="Class I glutamine amidotransferase-like"/>
    <property type="match status" value="1"/>
</dbReference>
<dbReference type="PANTHER" id="PTHR42695">
    <property type="entry name" value="GLUTAMINE AMIDOTRANSFERASE YLR126C-RELATED"/>
    <property type="match status" value="1"/>
</dbReference>
<keyword evidence="2" id="KW-0436">Ligase</keyword>
<dbReference type="AlphaFoldDB" id="A0A5J6Z7C5"/>
<evidence type="ECO:0000313" key="3">
    <source>
        <dbReference type="Proteomes" id="UP000326711"/>
    </source>
</evidence>
<dbReference type="Pfam" id="PF00117">
    <property type="entry name" value="GATase"/>
    <property type="match status" value="1"/>
</dbReference>
<evidence type="ECO:0000259" key="1">
    <source>
        <dbReference type="Pfam" id="PF00117"/>
    </source>
</evidence>
<dbReference type="PANTHER" id="PTHR42695:SF5">
    <property type="entry name" value="GLUTAMINE AMIDOTRANSFERASE YLR126C-RELATED"/>
    <property type="match status" value="1"/>
</dbReference>
<proteinExistence type="predicted"/>
<dbReference type="KEGG" id="cuo:CUROG_04530"/>
<sequence length="235" mass="25279">MTITVLQPDPTVPLERFSDWLKESGAELKTVNLWEQPVPAREEVGDGVIVLGGRDDCLNGYEWMPQLHILLRQLTEHGTPILGICLGHQILADAFGGTVELGLEGEEGAFRIALTSAGTSDPIFRDLPADFMAAESHHDVVTALPPDAVLLASSERYPHQAFRLGCALGMQFHPEASPELMGRWAEGDGNDPTPLVAEMRAHDDAIATAGKAVAHAFAHECATFQPSQTPVATSI</sequence>
<dbReference type="EC" id="6.3.5.2" evidence="2"/>
<dbReference type="InterPro" id="IPR029062">
    <property type="entry name" value="Class_I_gatase-like"/>
</dbReference>
<dbReference type="InterPro" id="IPR017926">
    <property type="entry name" value="GATASE"/>
</dbReference>
<keyword evidence="3" id="KW-1185">Reference proteome</keyword>
<dbReference type="InterPro" id="IPR044992">
    <property type="entry name" value="ChyE-like"/>
</dbReference>
<dbReference type="CDD" id="cd01741">
    <property type="entry name" value="GATase1_1"/>
    <property type="match status" value="1"/>
</dbReference>
<dbReference type="EMBL" id="CP045032">
    <property type="protein sequence ID" value="QFQ02281.1"/>
    <property type="molecule type" value="Genomic_DNA"/>
</dbReference>
<dbReference type="Proteomes" id="UP000326711">
    <property type="component" value="Chromosome"/>
</dbReference>
<evidence type="ECO:0000313" key="2">
    <source>
        <dbReference type="EMBL" id="QFQ02281.1"/>
    </source>
</evidence>
<reference evidence="3" key="1">
    <citation type="submission" date="2019-10" db="EMBL/GenBank/DDBJ databases">
        <title>Complete genome sequence of Corynebacterium urogenitalis DSM 108747, isolated from the genital tract of a cow.</title>
        <authorList>
            <person name="Ruckert C."/>
            <person name="Ballas P."/>
            <person name="Wagener K."/>
            <person name="Drillich M."/>
            <person name="Kaempfer P."/>
            <person name="Busse H.-J."/>
            <person name="Ehling-Schulz M."/>
        </authorList>
    </citation>
    <scope>NUCLEOTIDE SEQUENCE [LARGE SCALE GENOMIC DNA]</scope>
    <source>
        <strain evidence="3">LMM 1652</strain>
    </source>
</reference>
<feature type="domain" description="Glutamine amidotransferase" evidence="1">
    <location>
        <begin position="21"/>
        <end position="182"/>
    </location>
</feature>
<organism evidence="2 3">
    <name type="scientific">Corynebacterium urogenitale</name>
    <dbReference type="NCBI Taxonomy" id="2487892"/>
    <lineage>
        <taxon>Bacteria</taxon>
        <taxon>Bacillati</taxon>
        <taxon>Actinomycetota</taxon>
        <taxon>Actinomycetes</taxon>
        <taxon>Mycobacteriales</taxon>
        <taxon>Corynebacteriaceae</taxon>
        <taxon>Corynebacterium</taxon>
    </lineage>
</organism>
<dbReference type="PROSITE" id="PS51273">
    <property type="entry name" value="GATASE_TYPE_1"/>
    <property type="match status" value="1"/>
</dbReference>
<dbReference type="GO" id="GO:0005829">
    <property type="term" value="C:cytosol"/>
    <property type="evidence" value="ECO:0007669"/>
    <property type="project" value="TreeGrafter"/>
</dbReference>
<protein>
    <submittedName>
        <fullName evidence="2">GMP synthase [glutamine-hydrolyzing]</fullName>
        <ecNumber evidence="2">6.3.5.2</ecNumber>
    </submittedName>
</protein>
<dbReference type="Gene3D" id="3.40.50.880">
    <property type="match status" value="1"/>
</dbReference>
<accession>A0A5J6Z7C5</accession>
<gene>
    <name evidence="2" type="primary">guaA1</name>
    <name evidence="2" type="ORF">CUROG_04530</name>
</gene>
<dbReference type="GO" id="GO:0003922">
    <property type="term" value="F:GMP synthase (glutamine-hydrolyzing) activity"/>
    <property type="evidence" value="ECO:0007669"/>
    <property type="project" value="UniProtKB-EC"/>
</dbReference>
<name>A0A5J6Z7C5_9CORY</name>